<organism evidence="3 4">
    <name type="scientific">Microscilla marina ATCC 23134</name>
    <dbReference type="NCBI Taxonomy" id="313606"/>
    <lineage>
        <taxon>Bacteria</taxon>
        <taxon>Pseudomonadati</taxon>
        <taxon>Bacteroidota</taxon>
        <taxon>Cytophagia</taxon>
        <taxon>Cytophagales</taxon>
        <taxon>Microscillaceae</taxon>
        <taxon>Microscilla</taxon>
    </lineage>
</organism>
<sequence>MNYRFSYLSLGMFVASVFIITLLSTLNHVPATYKATEVRFCYGDSLEWKNPSYSTAHWQRNFYDSSGVFWIRLVVHITQPPQRFEPQGITVDFTGMYEVYWDGQLLGRNYHPHKATQQVQYAPLHGLFLIPDSLGKAGRHQVALRVRYFKNYGKSPHLLESDYTDLNVGNYLALAQDSLVSTAYVHIIAGVFLVIGLYYFFIFMVSNRHLRFLLFAIICMSFFALLIVEHLRFYYYYNFTFHYTRLVIIALLTLGISVLLPLFFMHRFPFKYKLRVIGAMLAMILPIWIFAQGIDPKTSYTMLVSFGVSLFLVLRAMQQRIEGSTEALLGIVVFFIAFVWLDNYDLKLFLGFGFLIIFMLLSLSIQMRKQRQEYEASLVHSSRLELEVLKKNIQPHFLMNSLASIIAWIDDDPAVGTRFIAALAEELEILIDVSSKKLIPLQREVELCESYLEVMSLRKEVNYTLYTVGVKPDDLIPPALIHTAIENGITHNHDKDGKMAFYLSFAQNRYQRHYTLMSVGVHRKTVAKKTGGTGLKYMEARLQESFPNRWQLLSKPIEGGWQTEFFIYNRETGASTASSP</sequence>
<feature type="transmembrane region" description="Helical" evidence="1">
    <location>
        <begin position="7"/>
        <end position="26"/>
    </location>
</feature>
<keyword evidence="3" id="KW-0808">Transferase</keyword>
<feature type="transmembrane region" description="Helical" evidence="1">
    <location>
        <begin position="183"/>
        <end position="205"/>
    </location>
</feature>
<feature type="domain" description="Signal transduction histidine kinase internal region" evidence="2">
    <location>
        <begin position="385"/>
        <end position="459"/>
    </location>
</feature>
<reference evidence="3 4" key="1">
    <citation type="submission" date="2007-01" db="EMBL/GenBank/DDBJ databases">
        <authorList>
            <person name="Haygood M."/>
            <person name="Podell S."/>
            <person name="Anderson C."/>
            <person name="Hopkinson B."/>
            <person name="Roe K."/>
            <person name="Barbeau K."/>
            <person name="Gaasterland T."/>
            <person name="Ferriera S."/>
            <person name="Johnson J."/>
            <person name="Kravitz S."/>
            <person name="Beeson K."/>
            <person name="Sutton G."/>
            <person name="Rogers Y.-H."/>
            <person name="Friedman R."/>
            <person name="Frazier M."/>
            <person name="Venter J.C."/>
        </authorList>
    </citation>
    <scope>NUCLEOTIDE SEQUENCE [LARGE SCALE GENOMIC DNA]</scope>
    <source>
        <strain evidence="3 4">ATCC 23134</strain>
    </source>
</reference>
<dbReference type="RefSeq" id="WP_002704929.1">
    <property type="nucleotide sequence ID" value="NZ_AAWS01000071.1"/>
</dbReference>
<name>A1ZZ04_MICM2</name>
<dbReference type="eggNOG" id="COG2972">
    <property type="taxonomic scope" value="Bacteria"/>
</dbReference>
<dbReference type="InterPro" id="IPR010559">
    <property type="entry name" value="Sig_transdc_His_kin_internal"/>
</dbReference>
<evidence type="ECO:0000313" key="4">
    <source>
        <dbReference type="Proteomes" id="UP000004095"/>
    </source>
</evidence>
<dbReference type="GO" id="GO:0016020">
    <property type="term" value="C:membrane"/>
    <property type="evidence" value="ECO:0007669"/>
    <property type="project" value="InterPro"/>
</dbReference>
<evidence type="ECO:0000313" key="3">
    <source>
        <dbReference type="EMBL" id="EAY24384.1"/>
    </source>
</evidence>
<keyword evidence="3" id="KW-0418">Kinase</keyword>
<dbReference type="InterPro" id="IPR050640">
    <property type="entry name" value="Bact_2-comp_sensor_kinase"/>
</dbReference>
<gene>
    <name evidence="3" type="ORF">M23134_07179</name>
</gene>
<keyword evidence="1" id="KW-0812">Transmembrane</keyword>
<protein>
    <submittedName>
        <fullName evidence="3">Histidine kinase family</fullName>
    </submittedName>
</protein>
<comment type="caution">
    <text evidence="3">The sequence shown here is derived from an EMBL/GenBank/DDBJ whole genome shotgun (WGS) entry which is preliminary data.</text>
</comment>
<evidence type="ECO:0000259" key="2">
    <source>
        <dbReference type="Pfam" id="PF06580"/>
    </source>
</evidence>
<dbReference type="Pfam" id="PF06580">
    <property type="entry name" value="His_kinase"/>
    <property type="match status" value="1"/>
</dbReference>
<feature type="transmembrane region" description="Helical" evidence="1">
    <location>
        <begin position="276"/>
        <end position="294"/>
    </location>
</feature>
<dbReference type="GO" id="GO:0000155">
    <property type="term" value="F:phosphorelay sensor kinase activity"/>
    <property type="evidence" value="ECO:0007669"/>
    <property type="project" value="InterPro"/>
</dbReference>
<evidence type="ECO:0000256" key="1">
    <source>
        <dbReference type="SAM" id="Phobius"/>
    </source>
</evidence>
<dbReference type="AlphaFoldDB" id="A1ZZ04"/>
<feature type="transmembrane region" description="Helical" evidence="1">
    <location>
        <begin position="324"/>
        <end position="341"/>
    </location>
</feature>
<dbReference type="PANTHER" id="PTHR34220:SF7">
    <property type="entry name" value="SENSOR HISTIDINE KINASE YPDA"/>
    <property type="match status" value="1"/>
</dbReference>
<dbReference type="Proteomes" id="UP000004095">
    <property type="component" value="Unassembled WGS sequence"/>
</dbReference>
<keyword evidence="1" id="KW-1133">Transmembrane helix</keyword>
<dbReference type="PANTHER" id="PTHR34220">
    <property type="entry name" value="SENSOR HISTIDINE KINASE YPDA"/>
    <property type="match status" value="1"/>
</dbReference>
<keyword evidence="1" id="KW-0472">Membrane</keyword>
<feature type="transmembrane region" description="Helical" evidence="1">
    <location>
        <begin position="212"/>
        <end position="237"/>
    </location>
</feature>
<dbReference type="EMBL" id="AAWS01000071">
    <property type="protein sequence ID" value="EAY24384.1"/>
    <property type="molecule type" value="Genomic_DNA"/>
</dbReference>
<proteinExistence type="predicted"/>
<keyword evidence="4" id="KW-1185">Reference proteome</keyword>
<feature type="transmembrane region" description="Helical" evidence="1">
    <location>
        <begin position="347"/>
        <end position="365"/>
    </location>
</feature>
<dbReference type="OrthoDB" id="625140at2"/>
<feature type="transmembrane region" description="Helical" evidence="1">
    <location>
        <begin position="243"/>
        <end position="264"/>
    </location>
</feature>
<feature type="transmembrane region" description="Helical" evidence="1">
    <location>
        <begin position="300"/>
        <end position="317"/>
    </location>
</feature>
<accession>A1ZZ04</accession>